<dbReference type="STRING" id="442899.SAMN05720591_1063"/>
<feature type="domain" description="SH3b" evidence="5">
    <location>
        <begin position="79"/>
        <end position="155"/>
    </location>
</feature>
<dbReference type="Pfam" id="PF07501">
    <property type="entry name" value="G5"/>
    <property type="match status" value="1"/>
</dbReference>
<dbReference type="SMART" id="SM00287">
    <property type="entry name" value="SH3b"/>
    <property type="match status" value="1"/>
</dbReference>
<evidence type="ECO:0000313" key="6">
    <source>
        <dbReference type="EMBL" id="GEN56080.1"/>
    </source>
</evidence>
<evidence type="ECO:0000259" key="4">
    <source>
        <dbReference type="PROSITE" id="PS51109"/>
    </source>
</evidence>
<evidence type="ECO:0000259" key="5">
    <source>
        <dbReference type="PROSITE" id="PS51781"/>
    </source>
</evidence>
<dbReference type="Proteomes" id="UP000321400">
    <property type="component" value="Unassembled WGS sequence"/>
</dbReference>
<dbReference type="Pfam" id="PF08239">
    <property type="entry name" value="SH3_3"/>
    <property type="match status" value="1"/>
</dbReference>
<keyword evidence="3" id="KW-1133">Transmembrane helix</keyword>
<dbReference type="PROSITE" id="PS51109">
    <property type="entry name" value="G5"/>
    <property type="match status" value="1"/>
</dbReference>
<sequence length="293" mass="33058">MRKQSLFTWAISILSLIILIVLITINRQQTFNYYPSYNSPKKPFSVLMARGDNLSLESHVDLDQLLDFPLSEEDMLHLFTSPSVMYVDASSLYLRLGPSTSYDIVATLFQNDEITVGELITREQFNYDTDQTEWVAVQYGDVYGFVNPSYLSDEPHSLTINSELDDVDNLEDDETNHTTTETNTTHTSSTTPSNNNVTTSEPKITTKLETITKNVSYDVIKQENDDLIEGTSKVVVKGKNGVRTITYEITFKDNVEISKKEISNESTHVDEVIHIGTKPADNSPSETEEETSE</sequence>
<keyword evidence="3" id="KW-0812">Transmembrane</keyword>
<dbReference type="InterPro" id="IPR011098">
    <property type="entry name" value="G5_dom"/>
</dbReference>
<evidence type="ECO:0000256" key="1">
    <source>
        <dbReference type="ARBA" id="ARBA00022729"/>
    </source>
</evidence>
<dbReference type="PROSITE" id="PS51781">
    <property type="entry name" value="SH3B"/>
    <property type="match status" value="1"/>
</dbReference>
<gene>
    <name evidence="6" type="ORF">HAL01_05440</name>
</gene>
<dbReference type="InterPro" id="IPR003646">
    <property type="entry name" value="SH3-like_bac-type"/>
</dbReference>
<accession>A0A511WZG2</accession>
<dbReference type="Gene3D" id="2.30.30.40">
    <property type="entry name" value="SH3 Domains"/>
    <property type="match status" value="1"/>
</dbReference>
<evidence type="ECO:0008006" key="8">
    <source>
        <dbReference type="Google" id="ProtNLM"/>
    </source>
</evidence>
<keyword evidence="1" id="KW-0732">Signal</keyword>
<dbReference type="SMART" id="SM01208">
    <property type="entry name" value="G5"/>
    <property type="match status" value="1"/>
</dbReference>
<reference evidence="6 7" key="1">
    <citation type="submission" date="2019-07" db="EMBL/GenBank/DDBJ databases">
        <title>Whole genome shotgun sequence of Halolactibacillus alkaliphilus NBRC 103919.</title>
        <authorList>
            <person name="Hosoyama A."/>
            <person name="Uohara A."/>
            <person name="Ohji S."/>
            <person name="Ichikawa N."/>
        </authorList>
    </citation>
    <scope>NUCLEOTIDE SEQUENCE [LARGE SCALE GENOMIC DNA]</scope>
    <source>
        <strain evidence="6 7">NBRC 103919</strain>
    </source>
</reference>
<name>A0A511WZG2_9BACI</name>
<dbReference type="EMBL" id="BJYE01000005">
    <property type="protein sequence ID" value="GEN56080.1"/>
    <property type="molecule type" value="Genomic_DNA"/>
</dbReference>
<dbReference type="AlphaFoldDB" id="A0A511WZG2"/>
<keyword evidence="7" id="KW-1185">Reference proteome</keyword>
<proteinExistence type="predicted"/>
<organism evidence="6 7">
    <name type="scientific">Halolactibacillus alkaliphilus</name>
    <dbReference type="NCBI Taxonomy" id="442899"/>
    <lineage>
        <taxon>Bacteria</taxon>
        <taxon>Bacillati</taxon>
        <taxon>Bacillota</taxon>
        <taxon>Bacilli</taxon>
        <taxon>Bacillales</taxon>
        <taxon>Bacillaceae</taxon>
        <taxon>Halolactibacillus</taxon>
    </lineage>
</organism>
<keyword evidence="3" id="KW-0472">Membrane</keyword>
<evidence type="ECO:0000256" key="2">
    <source>
        <dbReference type="SAM" id="MobiDB-lite"/>
    </source>
</evidence>
<feature type="domain" description="G5" evidence="4">
    <location>
        <begin position="201"/>
        <end position="279"/>
    </location>
</feature>
<feature type="compositionally biased region" description="Low complexity" evidence="2">
    <location>
        <begin position="177"/>
        <end position="200"/>
    </location>
</feature>
<dbReference type="OrthoDB" id="2974565at2"/>
<evidence type="ECO:0000256" key="3">
    <source>
        <dbReference type="SAM" id="Phobius"/>
    </source>
</evidence>
<dbReference type="Gene3D" id="2.20.230.10">
    <property type="entry name" value="Resuscitation-promoting factor rpfb"/>
    <property type="match status" value="1"/>
</dbReference>
<dbReference type="RefSeq" id="WP_089800462.1">
    <property type="nucleotide sequence ID" value="NZ_BJYE01000005.1"/>
</dbReference>
<evidence type="ECO:0000313" key="7">
    <source>
        <dbReference type="Proteomes" id="UP000321400"/>
    </source>
</evidence>
<comment type="caution">
    <text evidence="6">The sequence shown here is derived from an EMBL/GenBank/DDBJ whole genome shotgun (WGS) entry which is preliminary data.</text>
</comment>
<feature type="transmembrane region" description="Helical" evidence="3">
    <location>
        <begin position="6"/>
        <end position="25"/>
    </location>
</feature>
<feature type="region of interest" description="Disordered" evidence="2">
    <location>
        <begin position="268"/>
        <end position="293"/>
    </location>
</feature>
<feature type="region of interest" description="Disordered" evidence="2">
    <location>
        <begin position="166"/>
        <end position="200"/>
    </location>
</feature>
<protein>
    <recommendedName>
        <fullName evidence="8">G5 domain-containing protein</fullName>
    </recommendedName>
</protein>